<keyword evidence="1" id="KW-0805">Transcription regulation</keyword>
<dbReference type="GO" id="GO:0003677">
    <property type="term" value="F:DNA binding"/>
    <property type="evidence" value="ECO:0007669"/>
    <property type="project" value="UniProtKB-KW"/>
</dbReference>
<dbReference type="PRINTS" id="PR00035">
    <property type="entry name" value="HTHGNTR"/>
</dbReference>
<evidence type="ECO:0000256" key="1">
    <source>
        <dbReference type="ARBA" id="ARBA00023015"/>
    </source>
</evidence>
<evidence type="ECO:0000256" key="3">
    <source>
        <dbReference type="ARBA" id="ARBA00023163"/>
    </source>
</evidence>
<organism evidence="5 6">
    <name type="scientific">Trinickia symbiotica</name>
    <dbReference type="NCBI Taxonomy" id="863227"/>
    <lineage>
        <taxon>Bacteria</taxon>
        <taxon>Pseudomonadati</taxon>
        <taxon>Pseudomonadota</taxon>
        <taxon>Betaproteobacteria</taxon>
        <taxon>Burkholderiales</taxon>
        <taxon>Burkholderiaceae</taxon>
        <taxon>Trinickia</taxon>
    </lineage>
</organism>
<dbReference type="STRING" id="863227.GCA_000373005_05621"/>
<reference evidence="5 6" key="1">
    <citation type="submission" date="2018-01" db="EMBL/GenBank/DDBJ databases">
        <title>Whole genome analyses suggest that Burkholderia sensu lato contains two further novel genera in the rhizoxinica-symbiotica group Mycetohabitans gen. nov., and Trinickia gen. nov.: implications for the evolution of diazotrophy and nodulation in the Burkholderiaceae.</title>
        <authorList>
            <person name="Estrada-de los Santos P."/>
            <person name="Palmer M."/>
            <person name="Chavez-Ramirez B."/>
            <person name="Beukes C."/>
            <person name="Steenkamp E.T."/>
            <person name="Hirsch A.M."/>
            <person name="Manyaka P."/>
            <person name="Maluk M."/>
            <person name="Lafos M."/>
            <person name="Crook M."/>
            <person name="Gross E."/>
            <person name="Simon M.F."/>
            <person name="Bueno dos Reis Junior F."/>
            <person name="Poole P.S."/>
            <person name="Venter S.N."/>
            <person name="James E.K."/>
        </authorList>
    </citation>
    <scope>NUCLEOTIDE SEQUENCE [LARGE SCALE GENOMIC DNA]</scope>
    <source>
        <strain evidence="5 6">JPY 581</strain>
    </source>
</reference>
<dbReference type="OrthoDB" id="7363114at2"/>
<dbReference type="GO" id="GO:0045892">
    <property type="term" value="P:negative regulation of DNA-templated transcription"/>
    <property type="evidence" value="ECO:0007669"/>
    <property type="project" value="TreeGrafter"/>
</dbReference>
<keyword evidence="2" id="KW-0238">DNA-binding</keyword>
<dbReference type="PROSITE" id="PS50949">
    <property type="entry name" value="HTH_GNTR"/>
    <property type="match status" value="1"/>
</dbReference>
<evidence type="ECO:0000313" key="5">
    <source>
        <dbReference type="EMBL" id="PMS35157.1"/>
    </source>
</evidence>
<dbReference type="Gene3D" id="1.10.10.10">
    <property type="entry name" value="Winged helix-like DNA-binding domain superfamily/Winged helix DNA-binding domain"/>
    <property type="match status" value="1"/>
</dbReference>
<dbReference type="Pfam" id="PF00392">
    <property type="entry name" value="GntR"/>
    <property type="match status" value="1"/>
</dbReference>
<protein>
    <submittedName>
        <fullName evidence="5">GntR family transcriptional regulator</fullName>
    </submittedName>
</protein>
<keyword evidence="3" id="KW-0804">Transcription</keyword>
<keyword evidence="6" id="KW-1185">Reference proteome</keyword>
<dbReference type="InterPro" id="IPR000524">
    <property type="entry name" value="Tscrpt_reg_HTH_GntR"/>
</dbReference>
<dbReference type="GO" id="GO:0003700">
    <property type="term" value="F:DNA-binding transcription factor activity"/>
    <property type="evidence" value="ECO:0007669"/>
    <property type="project" value="InterPro"/>
</dbReference>
<dbReference type="InterPro" id="IPR028978">
    <property type="entry name" value="Chorismate_lyase_/UTRA_dom_sf"/>
</dbReference>
<dbReference type="PANTHER" id="PTHR44846">
    <property type="entry name" value="MANNOSYL-D-GLYCERATE TRANSPORT/METABOLISM SYSTEM REPRESSOR MNGR-RELATED"/>
    <property type="match status" value="1"/>
</dbReference>
<name>A0A2N7X0K0_9BURK</name>
<dbReference type="AlphaFoldDB" id="A0A2N7X0K0"/>
<dbReference type="InterPro" id="IPR036388">
    <property type="entry name" value="WH-like_DNA-bd_sf"/>
</dbReference>
<dbReference type="SMART" id="SM00866">
    <property type="entry name" value="UTRA"/>
    <property type="match status" value="1"/>
</dbReference>
<evidence type="ECO:0000259" key="4">
    <source>
        <dbReference type="PROSITE" id="PS50949"/>
    </source>
</evidence>
<dbReference type="CDD" id="cd07377">
    <property type="entry name" value="WHTH_GntR"/>
    <property type="match status" value="1"/>
</dbReference>
<gene>
    <name evidence="5" type="ORF">C0Z20_18710</name>
</gene>
<evidence type="ECO:0000256" key="2">
    <source>
        <dbReference type="ARBA" id="ARBA00023125"/>
    </source>
</evidence>
<dbReference type="PANTHER" id="PTHR44846:SF1">
    <property type="entry name" value="MANNOSYL-D-GLYCERATE TRANSPORT_METABOLISM SYSTEM REPRESSOR MNGR-RELATED"/>
    <property type="match status" value="1"/>
</dbReference>
<evidence type="ECO:0000313" key="6">
    <source>
        <dbReference type="Proteomes" id="UP000235777"/>
    </source>
</evidence>
<comment type="caution">
    <text evidence="5">The sequence shown here is derived from an EMBL/GenBank/DDBJ whole genome shotgun (WGS) entry which is preliminary data.</text>
</comment>
<dbReference type="Proteomes" id="UP000235777">
    <property type="component" value="Unassembled WGS sequence"/>
</dbReference>
<dbReference type="Pfam" id="PF07702">
    <property type="entry name" value="UTRA"/>
    <property type="match status" value="1"/>
</dbReference>
<sequence length="257" mass="28133">MKAVTPLAPGIDRSSPVPYYLQLSQLLEQAIDRGDYAPGDRLPSESDLCRDYELARSTVREMLRHLADQGRIKMVPRRGAFVADQAQSGWTLQVAEGFFEVEVEQHRSVETKVLEAERCILPDHVAQALDLKSGSGGFKLARLRRLDGELALYSVNYMLLEIESVLRSSEALTGGASLNRTLRAAGYDVTRARRGVEAVAATEPLSALLEVPAGSPLLLVTSVSWGADGKPFDFYTSWLRSDVVKVTVDAQAGLNND</sequence>
<dbReference type="InterPro" id="IPR050679">
    <property type="entry name" value="Bact_HTH_transcr_reg"/>
</dbReference>
<dbReference type="InterPro" id="IPR036390">
    <property type="entry name" value="WH_DNA-bd_sf"/>
</dbReference>
<dbReference type="SUPFAM" id="SSF46785">
    <property type="entry name" value="Winged helix' DNA-binding domain"/>
    <property type="match status" value="1"/>
</dbReference>
<proteinExistence type="predicted"/>
<dbReference type="SMART" id="SM00345">
    <property type="entry name" value="HTH_GNTR"/>
    <property type="match status" value="1"/>
</dbReference>
<accession>A0A2N7X0K0</accession>
<dbReference type="Gene3D" id="3.40.1410.10">
    <property type="entry name" value="Chorismate lyase-like"/>
    <property type="match status" value="1"/>
</dbReference>
<dbReference type="EMBL" id="PNYC01000012">
    <property type="protein sequence ID" value="PMS35157.1"/>
    <property type="molecule type" value="Genomic_DNA"/>
</dbReference>
<dbReference type="RefSeq" id="WP_018444236.1">
    <property type="nucleotide sequence ID" value="NZ_KB890219.1"/>
</dbReference>
<feature type="domain" description="HTH gntR-type" evidence="4">
    <location>
        <begin position="17"/>
        <end position="85"/>
    </location>
</feature>
<dbReference type="InterPro" id="IPR011663">
    <property type="entry name" value="UTRA"/>
</dbReference>
<dbReference type="SUPFAM" id="SSF64288">
    <property type="entry name" value="Chorismate lyase-like"/>
    <property type="match status" value="1"/>
</dbReference>